<dbReference type="RefSeq" id="WP_339969840.1">
    <property type="nucleotide sequence ID" value="NZ_JBBHJY010000013.1"/>
</dbReference>
<feature type="domain" description="IclR-ED" evidence="5">
    <location>
        <begin position="70"/>
        <end position="256"/>
    </location>
</feature>
<organism evidence="6 7">
    <name type="scientific">Novosphingobium aquae</name>
    <dbReference type="NCBI Taxonomy" id="3133435"/>
    <lineage>
        <taxon>Bacteria</taxon>
        <taxon>Pseudomonadati</taxon>
        <taxon>Pseudomonadota</taxon>
        <taxon>Alphaproteobacteria</taxon>
        <taxon>Sphingomonadales</taxon>
        <taxon>Sphingomonadaceae</taxon>
        <taxon>Novosphingobium</taxon>
    </lineage>
</organism>
<dbReference type="EMBL" id="JBBHJY010000013">
    <property type="protein sequence ID" value="MEJ6012036.1"/>
    <property type="molecule type" value="Genomic_DNA"/>
</dbReference>
<evidence type="ECO:0000256" key="3">
    <source>
        <dbReference type="ARBA" id="ARBA00023163"/>
    </source>
</evidence>
<comment type="caution">
    <text evidence="6">The sequence shown here is derived from an EMBL/GenBank/DDBJ whole genome shotgun (WGS) entry which is preliminary data.</text>
</comment>
<dbReference type="SMART" id="SM00346">
    <property type="entry name" value="HTH_ICLR"/>
    <property type="match status" value="1"/>
</dbReference>
<accession>A0ABU8SEM6</accession>
<evidence type="ECO:0000256" key="2">
    <source>
        <dbReference type="ARBA" id="ARBA00023125"/>
    </source>
</evidence>
<dbReference type="Gene3D" id="1.10.10.10">
    <property type="entry name" value="Winged helix-like DNA-binding domain superfamily/Winged helix DNA-binding domain"/>
    <property type="match status" value="1"/>
</dbReference>
<name>A0ABU8SEM6_9SPHN</name>
<protein>
    <submittedName>
        <fullName evidence="6">IclR family transcriptional regulator</fullName>
    </submittedName>
</protein>
<evidence type="ECO:0000259" key="4">
    <source>
        <dbReference type="PROSITE" id="PS51077"/>
    </source>
</evidence>
<feature type="domain" description="HTH iclR-type" evidence="4">
    <location>
        <begin position="8"/>
        <end position="69"/>
    </location>
</feature>
<keyword evidence="2" id="KW-0238">DNA-binding</keyword>
<keyword evidence="7" id="KW-1185">Reference proteome</keyword>
<gene>
    <name evidence="6" type="ORF">WG900_19195</name>
</gene>
<dbReference type="PROSITE" id="PS51078">
    <property type="entry name" value="ICLR_ED"/>
    <property type="match status" value="1"/>
</dbReference>
<keyword evidence="3" id="KW-0804">Transcription</keyword>
<dbReference type="Gene3D" id="3.30.450.40">
    <property type="match status" value="1"/>
</dbReference>
<proteinExistence type="predicted"/>
<dbReference type="SUPFAM" id="SSF46785">
    <property type="entry name" value="Winged helix' DNA-binding domain"/>
    <property type="match status" value="1"/>
</dbReference>
<dbReference type="InterPro" id="IPR029016">
    <property type="entry name" value="GAF-like_dom_sf"/>
</dbReference>
<dbReference type="Pfam" id="PF09339">
    <property type="entry name" value="HTH_IclR"/>
    <property type="match status" value="1"/>
</dbReference>
<dbReference type="InterPro" id="IPR005471">
    <property type="entry name" value="Tscrpt_reg_IclR_N"/>
</dbReference>
<dbReference type="Pfam" id="PF01614">
    <property type="entry name" value="IclR_C"/>
    <property type="match status" value="1"/>
</dbReference>
<dbReference type="PANTHER" id="PTHR30136:SF24">
    <property type="entry name" value="HTH-TYPE TRANSCRIPTIONAL REPRESSOR ALLR"/>
    <property type="match status" value="1"/>
</dbReference>
<dbReference type="PANTHER" id="PTHR30136">
    <property type="entry name" value="HELIX-TURN-HELIX TRANSCRIPTIONAL REGULATOR, ICLR FAMILY"/>
    <property type="match status" value="1"/>
</dbReference>
<reference evidence="6 7" key="1">
    <citation type="submission" date="2024-03" db="EMBL/GenBank/DDBJ databases">
        <authorList>
            <person name="Jo J.-H."/>
        </authorList>
    </citation>
    <scope>NUCLEOTIDE SEQUENCE [LARGE SCALE GENOMIC DNA]</scope>
    <source>
        <strain evidence="6 7">AS3R-12</strain>
    </source>
</reference>
<dbReference type="Proteomes" id="UP001379235">
    <property type="component" value="Unassembled WGS sequence"/>
</dbReference>
<dbReference type="SUPFAM" id="SSF55781">
    <property type="entry name" value="GAF domain-like"/>
    <property type="match status" value="1"/>
</dbReference>
<sequence>MRNGVPTIASFGRVLAMLEAVIADGGQSSVTAIARSIAMPVATAHRQVATLVAEGYLVVGPRGQYLAGPRLFGLLQRLDEKQIIVSCAAPLLHQLAADLGTVVQLGTFDNEMVTYRVKTGEGASELFTRVGMQLEAYCSGIGKVLLAHLPETQLRAYLDTGPFPALTDRTITDPEALVAELRLVAQQGFAVDDGEIAEGLYCLAAPVSAPDGRVLAAISVSQMADGMRSSDEVLPVLLQTARTIEMAAFGASKLPE</sequence>
<evidence type="ECO:0000313" key="7">
    <source>
        <dbReference type="Proteomes" id="UP001379235"/>
    </source>
</evidence>
<evidence type="ECO:0000259" key="5">
    <source>
        <dbReference type="PROSITE" id="PS51078"/>
    </source>
</evidence>
<dbReference type="InterPro" id="IPR036390">
    <property type="entry name" value="WH_DNA-bd_sf"/>
</dbReference>
<dbReference type="InterPro" id="IPR050707">
    <property type="entry name" value="HTH_MetabolicPath_Reg"/>
</dbReference>
<dbReference type="PROSITE" id="PS51077">
    <property type="entry name" value="HTH_ICLR"/>
    <property type="match status" value="1"/>
</dbReference>
<evidence type="ECO:0000313" key="6">
    <source>
        <dbReference type="EMBL" id="MEJ6012036.1"/>
    </source>
</evidence>
<evidence type="ECO:0000256" key="1">
    <source>
        <dbReference type="ARBA" id="ARBA00023015"/>
    </source>
</evidence>
<dbReference type="InterPro" id="IPR014757">
    <property type="entry name" value="Tscrpt_reg_IclR_C"/>
</dbReference>
<dbReference type="InterPro" id="IPR036388">
    <property type="entry name" value="WH-like_DNA-bd_sf"/>
</dbReference>
<keyword evidence="1" id="KW-0805">Transcription regulation</keyword>